<dbReference type="GO" id="GO:0016020">
    <property type="term" value="C:membrane"/>
    <property type="evidence" value="ECO:0007669"/>
    <property type="project" value="UniProtKB-SubCell"/>
</dbReference>
<evidence type="ECO:0000256" key="4">
    <source>
        <dbReference type="ARBA" id="ARBA00023136"/>
    </source>
</evidence>
<dbReference type="PROSITE" id="PS50262">
    <property type="entry name" value="G_PROTEIN_RECEP_F1_2"/>
    <property type="match status" value="1"/>
</dbReference>
<name>A0A819R5L8_9BILA</name>
<evidence type="ECO:0000259" key="6">
    <source>
        <dbReference type="PROSITE" id="PS50262"/>
    </source>
</evidence>
<evidence type="ECO:0000256" key="1">
    <source>
        <dbReference type="ARBA" id="ARBA00004370"/>
    </source>
</evidence>
<evidence type="ECO:0000256" key="3">
    <source>
        <dbReference type="ARBA" id="ARBA00022989"/>
    </source>
</evidence>
<dbReference type="Gene3D" id="1.20.1070.10">
    <property type="entry name" value="Rhodopsin 7-helix transmembrane proteins"/>
    <property type="match status" value="1"/>
</dbReference>
<dbReference type="Proteomes" id="UP000663823">
    <property type="component" value="Unassembled WGS sequence"/>
</dbReference>
<dbReference type="AlphaFoldDB" id="A0A819R5L8"/>
<dbReference type="SUPFAM" id="SSF81321">
    <property type="entry name" value="Family A G protein-coupled receptor-like"/>
    <property type="match status" value="1"/>
</dbReference>
<gene>
    <name evidence="8" type="ORF">OTI717_LOCUS31416</name>
    <name evidence="7" type="ORF">RFH988_LOCUS32710</name>
</gene>
<feature type="transmembrane region" description="Helical" evidence="5">
    <location>
        <begin position="55"/>
        <end position="81"/>
    </location>
</feature>
<organism evidence="8 9">
    <name type="scientific">Rotaria sordida</name>
    <dbReference type="NCBI Taxonomy" id="392033"/>
    <lineage>
        <taxon>Eukaryota</taxon>
        <taxon>Metazoa</taxon>
        <taxon>Spiralia</taxon>
        <taxon>Gnathifera</taxon>
        <taxon>Rotifera</taxon>
        <taxon>Eurotatoria</taxon>
        <taxon>Bdelloidea</taxon>
        <taxon>Philodinida</taxon>
        <taxon>Philodinidae</taxon>
        <taxon>Rotaria</taxon>
    </lineage>
</organism>
<evidence type="ECO:0000256" key="5">
    <source>
        <dbReference type="SAM" id="Phobius"/>
    </source>
</evidence>
<keyword evidence="2 5" id="KW-0812">Transmembrane</keyword>
<comment type="subcellular location">
    <subcellularLocation>
        <location evidence="1">Membrane</location>
    </subcellularLocation>
</comment>
<evidence type="ECO:0000313" key="7">
    <source>
        <dbReference type="EMBL" id="CAF1358919.1"/>
    </source>
</evidence>
<feature type="transmembrane region" description="Helical" evidence="5">
    <location>
        <begin position="130"/>
        <end position="159"/>
    </location>
</feature>
<comment type="caution">
    <text evidence="8">The sequence shown here is derived from an EMBL/GenBank/DDBJ whole genome shotgun (WGS) entry which is preliminary data.</text>
</comment>
<feature type="domain" description="G-protein coupled receptors family 1 profile" evidence="6">
    <location>
        <begin position="72"/>
        <end position="199"/>
    </location>
</feature>
<accession>A0A819R5L8</accession>
<evidence type="ECO:0000313" key="9">
    <source>
        <dbReference type="Proteomes" id="UP000663823"/>
    </source>
</evidence>
<dbReference type="OrthoDB" id="10030228at2759"/>
<dbReference type="InterPro" id="IPR017452">
    <property type="entry name" value="GPCR_Rhodpsn_7TM"/>
</dbReference>
<keyword evidence="3 5" id="KW-1133">Transmembrane helix</keyword>
<dbReference type="EMBL" id="CAJNOO010003894">
    <property type="protein sequence ID" value="CAF1358919.1"/>
    <property type="molecule type" value="Genomic_DNA"/>
</dbReference>
<evidence type="ECO:0000313" key="8">
    <source>
        <dbReference type="EMBL" id="CAF4046491.1"/>
    </source>
</evidence>
<proteinExistence type="predicted"/>
<dbReference type="Proteomes" id="UP000663882">
    <property type="component" value="Unassembled WGS sequence"/>
</dbReference>
<feature type="transmembrane region" description="Helical" evidence="5">
    <location>
        <begin position="93"/>
        <end position="118"/>
    </location>
</feature>
<dbReference type="EMBL" id="CAJOAX010008978">
    <property type="protein sequence ID" value="CAF4046491.1"/>
    <property type="molecule type" value="Genomic_DNA"/>
</dbReference>
<keyword evidence="4 5" id="KW-0472">Membrane</keyword>
<protein>
    <recommendedName>
        <fullName evidence="6">G-protein coupled receptors family 1 profile domain-containing protein</fullName>
    </recommendedName>
</protein>
<reference evidence="8" key="1">
    <citation type="submission" date="2021-02" db="EMBL/GenBank/DDBJ databases">
        <authorList>
            <person name="Nowell W R."/>
        </authorList>
    </citation>
    <scope>NUCLEOTIDE SEQUENCE</scope>
</reference>
<sequence length="199" mass="23462">MLYSNGSSYMNEDRCLFGFCICPKEYYFNKNNDIHYNTTTLPMIEAIFYDLRSLRYIYCFIFILLALIGIINNIFSLMTFIRERIRYTICGIYLINYSICSLVLMILILTNIITVIYYDKYLFQLWSCYGYPYISLIMVYTSILISSVIAIEGVFYTCFNFDQFSQLKRPLIISFLSLIIVSISNLDKIFGRSLLIDQN</sequence>
<evidence type="ECO:0000256" key="2">
    <source>
        <dbReference type="ARBA" id="ARBA00022692"/>
    </source>
</evidence>